<feature type="region of interest" description="Disordered" evidence="1">
    <location>
        <begin position="222"/>
        <end position="245"/>
    </location>
</feature>
<name>A0ABR3ICS2_LOXSC</name>
<evidence type="ECO:0000256" key="2">
    <source>
        <dbReference type="SAM" id="SignalP"/>
    </source>
</evidence>
<accession>A0ABR3ICS2</accession>
<gene>
    <name evidence="3" type="ORF">ABMA27_014115</name>
</gene>
<keyword evidence="4" id="KW-1185">Reference proteome</keyword>
<feature type="signal peptide" evidence="2">
    <location>
        <begin position="1"/>
        <end position="19"/>
    </location>
</feature>
<organism evidence="3 4">
    <name type="scientific">Loxostege sticticalis</name>
    <name type="common">Beet webworm moth</name>
    <dbReference type="NCBI Taxonomy" id="481309"/>
    <lineage>
        <taxon>Eukaryota</taxon>
        <taxon>Metazoa</taxon>
        <taxon>Ecdysozoa</taxon>
        <taxon>Arthropoda</taxon>
        <taxon>Hexapoda</taxon>
        <taxon>Insecta</taxon>
        <taxon>Pterygota</taxon>
        <taxon>Neoptera</taxon>
        <taxon>Endopterygota</taxon>
        <taxon>Lepidoptera</taxon>
        <taxon>Glossata</taxon>
        <taxon>Ditrysia</taxon>
        <taxon>Pyraloidea</taxon>
        <taxon>Crambidae</taxon>
        <taxon>Pyraustinae</taxon>
        <taxon>Loxostege</taxon>
    </lineage>
</organism>
<protein>
    <submittedName>
        <fullName evidence="3">Uncharacterized protein</fullName>
    </submittedName>
</protein>
<comment type="caution">
    <text evidence="3">The sequence shown here is derived from an EMBL/GenBank/DDBJ whole genome shotgun (WGS) entry which is preliminary data.</text>
</comment>
<evidence type="ECO:0000256" key="1">
    <source>
        <dbReference type="SAM" id="MobiDB-lite"/>
    </source>
</evidence>
<keyword evidence="2" id="KW-0732">Signal</keyword>
<evidence type="ECO:0000313" key="3">
    <source>
        <dbReference type="EMBL" id="KAL0894056.1"/>
    </source>
</evidence>
<proteinExistence type="predicted"/>
<feature type="chain" id="PRO_5045438813" evidence="2">
    <location>
        <begin position="20"/>
        <end position="245"/>
    </location>
</feature>
<reference evidence="3 4" key="1">
    <citation type="submission" date="2024-06" db="EMBL/GenBank/DDBJ databases">
        <title>A chromosome-level genome assembly of beet webworm, Loxostege sticticalis.</title>
        <authorList>
            <person name="Zhang Y."/>
        </authorList>
    </citation>
    <scope>NUCLEOTIDE SEQUENCE [LARGE SCALE GENOMIC DNA]</scope>
    <source>
        <strain evidence="3">AQ026</strain>
        <tissue evidence="3">Whole body</tissue>
    </source>
</reference>
<sequence length="245" mass="24859">MKVVISVCTFAAAVLAVAGAPAFQNVFFPDPSGIVFRDRRSAYGGAYASPCGAQLPLGPAGGYQLSPVHAGYGYGGGHAAYAAAPSYGYAAPHYRADEAGETEILNFSDMEPGMTEHMPMARYGGYGAAVAPSAPVAHAGGYGGQLAPAVASGPAYGVFPNANVGGCNVPLLLSCSPSIVPGRLVKSSGYGGGYGGGAVVAAAGNAYRGVDDQIHQDLHEEHAEEMTSHDSTEHVSDTTHTDVHQ</sequence>
<dbReference type="Proteomes" id="UP001549920">
    <property type="component" value="Unassembled WGS sequence"/>
</dbReference>
<evidence type="ECO:0000313" key="4">
    <source>
        <dbReference type="Proteomes" id="UP001549920"/>
    </source>
</evidence>
<dbReference type="EMBL" id="JBEUOH010000005">
    <property type="protein sequence ID" value="KAL0894056.1"/>
    <property type="molecule type" value="Genomic_DNA"/>
</dbReference>